<dbReference type="InterPro" id="IPR001872">
    <property type="entry name" value="Peptidase_A8"/>
</dbReference>
<comment type="subcellular location">
    <subcellularLocation>
        <location evidence="9">Cell membrane</location>
        <topology evidence="9">Multi-pass membrane protein</topology>
    </subcellularLocation>
</comment>
<evidence type="ECO:0000313" key="13">
    <source>
        <dbReference type="Proteomes" id="UP000321248"/>
    </source>
</evidence>
<feature type="transmembrane region" description="Helical" evidence="9">
    <location>
        <begin position="98"/>
        <end position="115"/>
    </location>
</feature>
<dbReference type="GO" id="GO:0006508">
    <property type="term" value="P:proteolysis"/>
    <property type="evidence" value="ECO:0007669"/>
    <property type="project" value="UniProtKB-KW"/>
</dbReference>
<evidence type="ECO:0000256" key="6">
    <source>
        <dbReference type="ARBA" id="ARBA00022801"/>
    </source>
</evidence>
<evidence type="ECO:0000256" key="10">
    <source>
        <dbReference type="RuleBase" id="RU000594"/>
    </source>
</evidence>
<dbReference type="NCBIfam" id="TIGR00077">
    <property type="entry name" value="lspA"/>
    <property type="match status" value="1"/>
</dbReference>
<dbReference type="RefSeq" id="WP_147890590.1">
    <property type="nucleotide sequence ID" value="NZ_VRTS01000001.1"/>
</dbReference>
<keyword evidence="8 9" id="KW-0472">Membrane</keyword>
<dbReference type="OrthoDB" id="9810259at2"/>
<evidence type="ECO:0000256" key="2">
    <source>
        <dbReference type="ARBA" id="ARBA00022475"/>
    </source>
</evidence>
<evidence type="ECO:0000256" key="3">
    <source>
        <dbReference type="ARBA" id="ARBA00022670"/>
    </source>
</evidence>
<feature type="active site" evidence="9">
    <location>
        <position position="140"/>
    </location>
</feature>
<protein>
    <recommendedName>
        <fullName evidence="9">Lipoprotein signal peptidase</fullName>
        <ecNumber evidence="9">3.4.23.36</ecNumber>
    </recommendedName>
    <alternativeName>
        <fullName evidence="9">Prolipoprotein signal peptidase</fullName>
    </alternativeName>
    <alternativeName>
        <fullName evidence="9">Signal peptidase II</fullName>
        <shortName evidence="9">SPase II</shortName>
    </alternativeName>
</protein>
<organism evidence="12 13">
    <name type="scientific">Alkalisalibacterium limincola</name>
    <dbReference type="NCBI Taxonomy" id="2699169"/>
    <lineage>
        <taxon>Bacteria</taxon>
        <taxon>Pseudomonadati</taxon>
        <taxon>Pseudomonadota</taxon>
        <taxon>Gammaproteobacteria</taxon>
        <taxon>Lysobacterales</taxon>
        <taxon>Lysobacteraceae</taxon>
        <taxon>Alkalisalibacterium</taxon>
    </lineage>
</organism>
<evidence type="ECO:0000256" key="5">
    <source>
        <dbReference type="ARBA" id="ARBA00022750"/>
    </source>
</evidence>
<dbReference type="UniPathway" id="UPA00665"/>
<keyword evidence="7 9" id="KW-1133">Transmembrane helix</keyword>
<evidence type="ECO:0000313" key="12">
    <source>
        <dbReference type="EMBL" id="TXK65917.1"/>
    </source>
</evidence>
<keyword evidence="3 9" id="KW-0645">Protease</keyword>
<comment type="pathway">
    <text evidence="9">Protein modification; lipoprotein biosynthesis (signal peptide cleavage).</text>
</comment>
<dbReference type="PANTHER" id="PTHR33695:SF1">
    <property type="entry name" value="LIPOPROTEIN SIGNAL PEPTIDASE"/>
    <property type="match status" value="1"/>
</dbReference>
<keyword evidence="12" id="KW-0449">Lipoprotein</keyword>
<dbReference type="EMBL" id="VRTS01000001">
    <property type="protein sequence ID" value="TXK65917.1"/>
    <property type="molecule type" value="Genomic_DNA"/>
</dbReference>
<dbReference type="AlphaFoldDB" id="A0A5C8KYL8"/>
<feature type="transmembrane region" description="Helical" evidence="9">
    <location>
        <begin position="12"/>
        <end position="32"/>
    </location>
</feature>
<dbReference type="GO" id="GO:0004190">
    <property type="term" value="F:aspartic-type endopeptidase activity"/>
    <property type="evidence" value="ECO:0007669"/>
    <property type="project" value="UniProtKB-UniRule"/>
</dbReference>
<evidence type="ECO:0000256" key="11">
    <source>
        <dbReference type="RuleBase" id="RU004181"/>
    </source>
</evidence>
<keyword evidence="13" id="KW-1185">Reference proteome</keyword>
<feature type="transmembrane region" description="Helical" evidence="9">
    <location>
        <begin position="69"/>
        <end position="86"/>
    </location>
</feature>
<dbReference type="GO" id="GO:0005886">
    <property type="term" value="C:plasma membrane"/>
    <property type="evidence" value="ECO:0007669"/>
    <property type="project" value="UniProtKB-SubCell"/>
</dbReference>
<keyword evidence="6 9" id="KW-0378">Hydrolase</keyword>
<comment type="function">
    <text evidence="9 10">This protein specifically catalyzes the removal of signal peptides from prolipoproteins.</text>
</comment>
<dbReference type="PRINTS" id="PR00781">
    <property type="entry name" value="LIPOSIGPTASE"/>
</dbReference>
<accession>A0A5C8KYL8</accession>
<feature type="transmembrane region" description="Helical" evidence="9">
    <location>
        <begin position="135"/>
        <end position="155"/>
    </location>
</feature>
<dbReference type="PROSITE" id="PS00855">
    <property type="entry name" value="SPASE_II"/>
    <property type="match status" value="1"/>
</dbReference>
<dbReference type="HAMAP" id="MF_00161">
    <property type="entry name" value="LspA"/>
    <property type="match status" value="1"/>
</dbReference>
<dbReference type="EC" id="3.4.23.36" evidence="9"/>
<proteinExistence type="inferred from homology"/>
<comment type="catalytic activity">
    <reaction evidence="9 10">
        <text>Release of signal peptides from bacterial membrane prolipoproteins. Hydrolyzes -Xaa-Yaa-Zaa-|-(S,diacylglyceryl)Cys-, in which Xaa is hydrophobic (preferably Leu), and Yaa (Ala or Ser) and Zaa (Gly or Ala) have small, neutral side chains.</text>
        <dbReference type="EC" id="3.4.23.36"/>
    </reaction>
</comment>
<feature type="active site" evidence="9">
    <location>
        <position position="122"/>
    </location>
</feature>
<evidence type="ECO:0000256" key="4">
    <source>
        <dbReference type="ARBA" id="ARBA00022692"/>
    </source>
</evidence>
<evidence type="ECO:0000256" key="9">
    <source>
        <dbReference type="HAMAP-Rule" id="MF_00161"/>
    </source>
</evidence>
<gene>
    <name evidence="9" type="primary">lspA</name>
    <name evidence="12" type="ORF">FU658_02270</name>
</gene>
<dbReference type="PANTHER" id="PTHR33695">
    <property type="entry name" value="LIPOPROTEIN SIGNAL PEPTIDASE"/>
    <property type="match status" value="1"/>
</dbReference>
<evidence type="ECO:0000256" key="8">
    <source>
        <dbReference type="ARBA" id="ARBA00023136"/>
    </source>
</evidence>
<feature type="transmembrane region" description="Helical" evidence="9">
    <location>
        <begin position="44"/>
        <end position="63"/>
    </location>
</feature>
<comment type="caution">
    <text evidence="12">The sequence shown here is derived from an EMBL/GenBank/DDBJ whole genome shotgun (WGS) entry which is preliminary data.</text>
</comment>
<name>A0A5C8KYL8_9GAMM</name>
<reference evidence="12 13" key="1">
    <citation type="submission" date="2019-08" db="EMBL/GenBank/DDBJ databases">
        <authorList>
            <person name="Karlyshev A.V."/>
        </authorList>
    </citation>
    <scope>NUCLEOTIDE SEQUENCE [LARGE SCALE GENOMIC DNA]</scope>
    <source>
        <strain evidence="12 13">Alg18-2.2</strain>
    </source>
</reference>
<keyword evidence="4 9" id="KW-0812">Transmembrane</keyword>
<sequence>MSVKPNALPWLWLSLAVIALDLATKYLALDLLEPYRPVAVIEGVFYWTLVFNEGAAFSFLASASGWQRWFFSVAAIGISAMLVVWLRNTPRNDWRTALPFALIIGGALGNLYDRLRWGHVVDFVDVYIGSYNYPAFNLADSAIVAGAIGIVVFGFRQQKEG</sequence>
<keyword evidence="5 9" id="KW-0064">Aspartyl protease</keyword>
<evidence type="ECO:0000256" key="7">
    <source>
        <dbReference type="ARBA" id="ARBA00022989"/>
    </source>
</evidence>
<comment type="similarity">
    <text evidence="1 9 11">Belongs to the peptidase A8 family.</text>
</comment>
<keyword evidence="2 9" id="KW-1003">Cell membrane</keyword>
<evidence type="ECO:0000256" key="1">
    <source>
        <dbReference type="ARBA" id="ARBA00006139"/>
    </source>
</evidence>
<dbReference type="Proteomes" id="UP000321248">
    <property type="component" value="Unassembled WGS sequence"/>
</dbReference>
<dbReference type="Pfam" id="PF01252">
    <property type="entry name" value="Peptidase_A8"/>
    <property type="match status" value="1"/>
</dbReference>